<keyword evidence="2" id="KW-1185">Reference proteome</keyword>
<sequence length="176" mass="19698">MEVPSSDGDTGGVSVMGTSMLKSVTPQSKQAAEVSDEIRAVTGYASDVRRQIECCDRAPPLVMTSWSDQITPSTEFFYGDLFFLWLSDLRLRVTNDTANGFFSDDLLFLWLSDLRLLATNDTTNGFISGDLPFLWPRISRWCQWVLLRPNIGDPLRHLRQFLASIAGPVSSTKNWG</sequence>
<reference evidence="1" key="1">
    <citation type="submission" date="2023-07" db="EMBL/GenBank/DDBJ databases">
        <title>draft genome sequence of fig (Ficus carica).</title>
        <authorList>
            <person name="Takahashi T."/>
            <person name="Nishimura K."/>
        </authorList>
    </citation>
    <scope>NUCLEOTIDE SEQUENCE</scope>
</reference>
<dbReference type="EMBL" id="BTGU01000025">
    <property type="protein sequence ID" value="GMN47366.1"/>
    <property type="molecule type" value="Genomic_DNA"/>
</dbReference>
<organism evidence="1 2">
    <name type="scientific">Ficus carica</name>
    <name type="common">Common fig</name>
    <dbReference type="NCBI Taxonomy" id="3494"/>
    <lineage>
        <taxon>Eukaryota</taxon>
        <taxon>Viridiplantae</taxon>
        <taxon>Streptophyta</taxon>
        <taxon>Embryophyta</taxon>
        <taxon>Tracheophyta</taxon>
        <taxon>Spermatophyta</taxon>
        <taxon>Magnoliopsida</taxon>
        <taxon>eudicotyledons</taxon>
        <taxon>Gunneridae</taxon>
        <taxon>Pentapetalae</taxon>
        <taxon>rosids</taxon>
        <taxon>fabids</taxon>
        <taxon>Rosales</taxon>
        <taxon>Moraceae</taxon>
        <taxon>Ficeae</taxon>
        <taxon>Ficus</taxon>
    </lineage>
</organism>
<accession>A0AA88D8V3</accession>
<name>A0AA88D8V3_FICCA</name>
<dbReference type="AlphaFoldDB" id="A0AA88D8V3"/>
<evidence type="ECO:0000313" key="1">
    <source>
        <dbReference type="EMBL" id="GMN47366.1"/>
    </source>
</evidence>
<evidence type="ECO:0000313" key="2">
    <source>
        <dbReference type="Proteomes" id="UP001187192"/>
    </source>
</evidence>
<protein>
    <submittedName>
        <fullName evidence="1">Uncharacterized protein</fullName>
    </submittedName>
</protein>
<comment type="caution">
    <text evidence="1">The sequence shown here is derived from an EMBL/GenBank/DDBJ whole genome shotgun (WGS) entry which is preliminary data.</text>
</comment>
<gene>
    <name evidence="1" type="ORF">TIFTF001_016542</name>
</gene>
<dbReference type="Proteomes" id="UP001187192">
    <property type="component" value="Unassembled WGS sequence"/>
</dbReference>
<proteinExistence type="predicted"/>